<dbReference type="PANTHER" id="PTHR43664">
    <property type="entry name" value="MONOAMINE OXIDASE-RELATED"/>
    <property type="match status" value="1"/>
</dbReference>
<dbReference type="EMBL" id="JAEQND010000005">
    <property type="protein sequence ID" value="MBL0425336.1"/>
    <property type="molecule type" value="Genomic_DNA"/>
</dbReference>
<dbReference type="Pfam" id="PF01575">
    <property type="entry name" value="MaoC_dehydratas"/>
    <property type="match status" value="1"/>
</dbReference>
<reference evidence="2 3" key="1">
    <citation type="journal article" date="2017" name="Int. J. Syst. Evol. Microbiol.">
        <title>Ramlibacter alkalitolerans sp. nov., alkali-tolerant bacterium isolated from soil of ginseng.</title>
        <authorList>
            <person name="Lee D.H."/>
            <person name="Cha C.J."/>
        </authorList>
    </citation>
    <scope>NUCLEOTIDE SEQUENCE [LARGE SCALE GENOMIC DNA]</scope>
    <source>
        <strain evidence="2 3">KACC 19305</strain>
    </source>
</reference>
<gene>
    <name evidence="2" type="ORF">JI746_09455</name>
</gene>
<dbReference type="InterPro" id="IPR052342">
    <property type="entry name" value="MCH/BMMD"/>
</dbReference>
<dbReference type="Gene3D" id="3.10.129.10">
    <property type="entry name" value="Hotdog Thioesterase"/>
    <property type="match status" value="1"/>
</dbReference>
<name>A0ABS1JMH3_9BURK</name>
<comment type="caution">
    <text evidence="2">The sequence shown here is derived from an EMBL/GenBank/DDBJ whole genome shotgun (WGS) entry which is preliminary data.</text>
</comment>
<evidence type="ECO:0000313" key="2">
    <source>
        <dbReference type="EMBL" id="MBL0425336.1"/>
    </source>
</evidence>
<dbReference type="InterPro" id="IPR002539">
    <property type="entry name" value="MaoC-like_dom"/>
</dbReference>
<sequence>MAVTIWWEDMQPGTVRELGTTTVTKEEIQEFAAKYDPQPFHLDEEAGRRSMFGALAASGWQTCGLAMRLTVDNLLRHTDSKGSPGLESLKWLKPVYPGDVLSLRHTIVESRPLRKRADTGMVRARWEMFNQHGDKVMEMEGYGFFGRREPATAEELARIDAQRAGA</sequence>
<evidence type="ECO:0000259" key="1">
    <source>
        <dbReference type="Pfam" id="PF01575"/>
    </source>
</evidence>
<dbReference type="InterPro" id="IPR029069">
    <property type="entry name" value="HotDog_dom_sf"/>
</dbReference>
<organism evidence="2 3">
    <name type="scientific">Ramlibacter alkalitolerans</name>
    <dbReference type="NCBI Taxonomy" id="2039631"/>
    <lineage>
        <taxon>Bacteria</taxon>
        <taxon>Pseudomonadati</taxon>
        <taxon>Pseudomonadota</taxon>
        <taxon>Betaproteobacteria</taxon>
        <taxon>Burkholderiales</taxon>
        <taxon>Comamonadaceae</taxon>
        <taxon>Ramlibacter</taxon>
    </lineage>
</organism>
<protein>
    <submittedName>
        <fullName evidence="2">MaoC family dehydratase</fullName>
    </submittedName>
</protein>
<dbReference type="SUPFAM" id="SSF54637">
    <property type="entry name" value="Thioesterase/thiol ester dehydrase-isomerase"/>
    <property type="match status" value="1"/>
</dbReference>
<accession>A0ABS1JMH3</accession>
<feature type="domain" description="MaoC-like" evidence="1">
    <location>
        <begin position="13"/>
        <end position="116"/>
    </location>
</feature>
<evidence type="ECO:0000313" key="3">
    <source>
        <dbReference type="Proteomes" id="UP000622707"/>
    </source>
</evidence>
<dbReference type="CDD" id="cd03454">
    <property type="entry name" value="YdeM"/>
    <property type="match status" value="1"/>
</dbReference>
<proteinExistence type="predicted"/>
<dbReference type="RefSeq" id="WP_201688867.1">
    <property type="nucleotide sequence ID" value="NZ_JAEQND010000005.1"/>
</dbReference>
<dbReference type="Proteomes" id="UP000622707">
    <property type="component" value="Unassembled WGS sequence"/>
</dbReference>
<dbReference type="PANTHER" id="PTHR43664:SF1">
    <property type="entry name" value="BETA-METHYLMALYL-COA DEHYDRATASE"/>
    <property type="match status" value="1"/>
</dbReference>
<keyword evidence="3" id="KW-1185">Reference proteome</keyword>